<dbReference type="RefSeq" id="WP_188944368.1">
    <property type="nucleotide sequence ID" value="NZ_BMPN01000013.1"/>
</dbReference>
<reference evidence="2" key="1">
    <citation type="journal article" date="2019" name="Int. J. Syst. Evol. Microbiol.">
        <title>The Global Catalogue of Microorganisms (GCM) 10K type strain sequencing project: providing services to taxonomists for standard genome sequencing and annotation.</title>
        <authorList>
            <consortium name="The Broad Institute Genomics Platform"/>
            <consortium name="The Broad Institute Genome Sequencing Center for Infectious Disease"/>
            <person name="Wu L."/>
            <person name="Ma J."/>
        </authorList>
    </citation>
    <scope>NUCLEOTIDE SEQUENCE [LARGE SCALE GENOMIC DNA]</scope>
    <source>
        <strain evidence="2">JCM 30071</strain>
    </source>
</reference>
<dbReference type="Proteomes" id="UP000634435">
    <property type="component" value="Unassembled WGS sequence"/>
</dbReference>
<name>A0ABQ2DYA9_9BACI</name>
<sequence length="117" mass="13453">MEIINFQVRFELNKEVDDDSTFNNEENIYLSTDTGEVIQQPFQFLSSVVNMSILKNTQEYNNGSYLRQFTFRLKESTAQDIKKATLIIDSPVDGSVEPLGEHLEIEVDFSKSKKGCY</sequence>
<evidence type="ECO:0000313" key="1">
    <source>
        <dbReference type="EMBL" id="GGJ76629.1"/>
    </source>
</evidence>
<protein>
    <submittedName>
        <fullName evidence="1">Uncharacterized protein</fullName>
    </submittedName>
</protein>
<gene>
    <name evidence="1" type="ORF">GCM10007111_42870</name>
</gene>
<accession>A0ABQ2DYA9</accession>
<proteinExistence type="predicted"/>
<evidence type="ECO:0000313" key="2">
    <source>
        <dbReference type="Proteomes" id="UP000634435"/>
    </source>
</evidence>
<keyword evidence="2" id="KW-1185">Reference proteome</keyword>
<comment type="caution">
    <text evidence="1">The sequence shown here is derived from an EMBL/GenBank/DDBJ whole genome shotgun (WGS) entry which is preliminary data.</text>
</comment>
<dbReference type="EMBL" id="BMPN01000013">
    <property type="protein sequence ID" value="GGJ76629.1"/>
    <property type="molecule type" value="Genomic_DNA"/>
</dbReference>
<organism evidence="1 2">
    <name type="scientific">Virgibacillus kapii</name>
    <dbReference type="NCBI Taxonomy" id="1638645"/>
    <lineage>
        <taxon>Bacteria</taxon>
        <taxon>Bacillati</taxon>
        <taxon>Bacillota</taxon>
        <taxon>Bacilli</taxon>
        <taxon>Bacillales</taxon>
        <taxon>Bacillaceae</taxon>
        <taxon>Virgibacillus</taxon>
    </lineage>
</organism>